<feature type="domain" description="Phosphoribulokinase/uridine kinase" evidence="2">
    <location>
        <begin position="25"/>
        <end position="203"/>
    </location>
</feature>
<sequence length="250" mass="28270">MDAEVKRLAQKAVDLYKSKDNSRILICIGGPPGCGKSTLAFPLVDKINSLLSSPPTHHPSIVDSSTALATQPQESPDKPAVSVSLDGWHYPRAILDTFPDPQEAHYYRGAPFTFDVDSYLKFVQKLKQDTEEEVGYFEFDHALKDPTPAPRPITRKNRIVVIEGLYCLLDEDKWRDAAEMMDLKIFVEVDEEVERERLIERNYKAGLASTRELLIERVDASDMRNGRTVRSTRVTPTDIVWSIQDPSHGK</sequence>
<dbReference type="InParanoid" id="A0A4Q1BJ69"/>
<dbReference type="FunCoup" id="A0A4Q1BJ69">
    <property type="interactions" value="203"/>
</dbReference>
<evidence type="ECO:0000313" key="3">
    <source>
        <dbReference type="EMBL" id="RXK37744.1"/>
    </source>
</evidence>
<name>A0A4Q1BJ69_TREME</name>
<keyword evidence="4" id="KW-1185">Reference proteome</keyword>
<feature type="compositionally biased region" description="Polar residues" evidence="1">
    <location>
        <begin position="62"/>
        <end position="74"/>
    </location>
</feature>
<dbReference type="OrthoDB" id="6362633at2759"/>
<dbReference type="VEuPathDB" id="FungiDB:TREMEDRAFT_32925"/>
<dbReference type="InterPro" id="IPR027417">
    <property type="entry name" value="P-loop_NTPase"/>
</dbReference>
<dbReference type="Pfam" id="PF00485">
    <property type="entry name" value="PRK"/>
    <property type="match status" value="1"/>
</dbReference>
<evidence type="ECO:0000259" key="2">
    <source>
        <dbReference type="Pfam" id="PF00485"/>
    </source>
</evidence>
<dbReference type="AlphaFoldDB" id="A0A4Q1BJ69"/>
<dbReference type="GO" id="GO:0005524">
    <property type="term" value="F:ATP binding"/>
    <property type="evidence" value="ECO:0007669"/>
    <property type="project" value="InterPro"/>
</dbReference>
<accession>A0A4Q1BJ69</accession>
<comment type="caution">
    <text evidence="3">The sequence shown here is derived from an EMBL/GenBank/DDBJ whole genome shotgun (WGS) entry which is preliminary data.</text>
</comment>
<dbReference type="STRING" id="5217.A0A4Q1BJ69"/>
<reference evidence="3 4" key="1">
    <citation type="submission" date="2016-06" db="EMBL/GenBank/DDBJ databases">
        <title>Evolution of pathogenesis and genome organization in the Tremellales.</title>
        <authorList>
            <person name="Cuomo C."/>
            <person name="Litvintseva A."/>
            <person name="Heitman J."/>
            <person name="Chen Y."/>
            <person name="Sun S."/>
            <person name="Springer D."/>
            <person name="Dromer F."/>
            <person name="Young S."/>
            <person name="Zeng Q."/>
            <person name="Chapman S."/>
            <person name="Gujja S."/>
            <person name="Saif S."/>
            <person name="Birren B."/>
        </authorList>
    </citation>
    <scope>NUCLEOTIDE SEQUENCE [LARGE SCALE GENOMIC DNA]</scope>
    <source>
        <strain evidence="3 4">ATCC 28783</strain>
    </source>
</reference>
<organism evidence="3 4">
    <name type="scientific">Tremella mesenterica</name>
    <name type="common">Jelly fungus</name>
    <dbReference type="NCBI Taxonomy" id="5217"/>
    <lineage>
        <taxon>Eukaryota</taxon>
        <taxon>Fungi</taxon>
        <taxon>Dikarya</taxon>
        <taxon>Basidiomycota</taxon>
        <taxon>Agaricomycotina</taxon>
        <taxon>Tremellomycetes</taxon>
        <taxon>Tremellales</taxon>
        <taxon>Tremellaceae</taxon>
        <taxon>Tremella</taxon>
    </lineage>
</organism>
<dbReference type="InterPro" id="IPR006083">
    <property type="entry name" value="PRK/URK"/>
</dbReference>
<feature type="region of interest" description="Disordered" evidence="1">
    <location>
        <begin position="55"/>
        <end position="81"/>
    </location>
</feature>
<dbReference type="GO" id="GO:0016301">
    <property type="term" value="F:kinase activity"/>
    <property type="evidence" value="ECO:0007669"/>
    <property type="project" value="InterPro"/>
</dbReference>
<dbReference type="Proteomes" id="UP000289152">
    <property type="component" value="Unassembled WGS sequence"/>
</dbReference>
<evidence type="ECO:0000256" key="1">
    <source>
        <dbReference type="SAM" id="MobiDB-lite"/>
    </source>
</evidence>
<dbReference type="PANTHER" id="PTHR10285">
    <property type="entry name" value="URIDINE KINASE"/>
    <property type="match status" value="1"/>
</dbReference>
<proteinExistence type="predicted"/>
<evidence type="ECO:0000313" key="4">
    <source>
        <dbReference type="Proteomes" id="UP000289152"/>
    </source>
</evidence>
<gene>
    <name evidence="3" type="ORF">M231_04993</name>
</gene>
<dbReference type="Gene3D" id="3.40.50.300">
    <property type="entry name" value="P-loop containing nucleotide triphosphate hydrolases"/>
    <property type="match status" value="1"/>
</dbReference>
<protein>
    <recommendedName>
        <fullName evidence="2">Phosphoribulokinase/uridine kinase domain-containing protein</fullName>
    </recommendedName>
</protein>
<dbReference type="EMBL" id="SDIL01000061">
    <property type="protein sequence ID" value="RXK37744.1"/>
    <property type="molecule type" value="Genomic_DNA"/>
</dbReference>
<dbReference type="SUPFAM" id="SSF52540">
    <property type="entry name" value="P-loop containing nucleoside triphosphate hydrolases"/>
    <property type="match status" value="1"/>
</dbReference>